<evidence type="ECO:0008006" key="3">
    <source>
        <dbReference type="Google" id="ProtNLM"/>
    </source>
</evidence>
<proteinExistence type="predicted"/>
<keyword evidence="2" id="KW-1185">Reference proteome</keyword>
<reference evidence="1 2" key="1">
    <citation type="journal article" date="2018" name="PLoS Pathog.">
        <title>Evolution of structural diversity of trichothecenes, a family of toxins produced by plant pathogenic and entomopathogenic fungi.</title>
        <authorList>
            <person name="Proctor R.H."/>
            <person name="McCormick S.P."/>
            <person name="Kim H.S."/>
            <person name="Cardoza R.E."/>
            <person name="Stanley A.M."/>
            <person name="Lindo L."/>
            <person name="Kelly A."/>
            <person name="Brown D.W."/>
            <person name="Lee T."/>
            <person name="Vaughan M.M."/>
            <person name="Alexander N.J."/>
            <person name="Busman M."/>
            <person name="Gutierrez S."/>
        </authorList>
    </citation>
    <scope>NUCLEOTIDE SEQUENCE [LARGE SCALE GENOMIC DNA]</scope>
    <source>
        <strain evidence="1 2">NRRL 3299</strain>
    </source>
</reference>
<gene>
    <name evidence="1" type="ORF">FSPOR_6698</name>
</gene>
<evidence type="ECO:0000313" key="2">
    <source>
        <dbReference type="Proteomes" id="UP000266152"/>
    </source>
</evidence>
<dbReference type="EMBL" id="PXOF01000094">
    <property type="protein sequence ID" value="RGP66320.1"/>
    <property type="molecule type" value="Genomic_DNA"/>
</dbReference>
<dbReference type="STRING" id="5514.A0A395S1N4"/>
<evidence type="ECO:0000313" key="1">
    <source>
        <dbReference type="EMBL" id="RGP66320.1"/>
    </source>
</evidence>
<organism evidence="1 2">
    <name type="scientific">Fusarium sporotrichioides</name>
    <dbReference type="NCBI Taxonomy" id="5514"/>
    <lineage>
        <taxon>Eukaryota</taxon>
        <taxon>Fungi</taxon>
        <taxon>Dikarya</taxon>
        <taxon>Ascomycota</taxon>
        <taxon>Pezizomycotina</taxon>
        <taxon>Sordariomycetes</taxon>
        <taxon>Hypocreomycetidae</taxon>
        <taxon>Hypocreales</taxon>
        <taxon>Nectriaceae</taxon>
        <taxon>Fusarium</taxon>
    </lineage>
</organism>
<dbReference type="Proteomes" id="UP000266152">
    <property type="component" value="Unassembled WGS sequence"/>
</dbReference>
<dbReference type="AlphaFoldDB" id="A0A395S1N4"/>
<sequence>MIGLIVSIGAITSAGFKAARATSTITSELDTAGAEMSRIAADLKAISLILHELKRRLSKADNLSVEVLDVAYEVTVLCKSDIKGVEHFITPLTSPSGKNLKFKDKVKGLFDKGKVSSRRASLDSLKLTLSLFLYTLDFIENQEDGGDDVADHIKEEICDLVDETQFTKTAFLHAARLNNIAELEEDTSSESFLQIEDGKAKPEDSASNDTIILRSSISNQEQIQPYRFQSQTHPAMLVDNMSDQDFIEVVEHLRLQKVARTLALKIVHPTQSQEVHSASFNDTAEGNIYDWQDTDAHCGTYTLPPSRAQLEEELANTKKHLNQCLERITLLDRAVATYEAEKSTREDK</sequence>
<accession>A0A395S1N4</accession>
<name>A0A395S1N4_FUSSP</name>
<comment type="caution">
    <text evidence="1">The sequence shown here is derived from an EMBL/GenBank/DDBJ whole genome shotgun (WGS) entry which is preliminary data.</text>
</comment>
<protein>
    <recommendedName>
        <fullName evidence="3">Fungal N-terminal domain-containing protein</fullName>
    </recommendedName>
</protein>